<keyword evidence="2" id="KW-0690">Ribosome biogenesis</keyword>
<dbReference type="InterPro" id="IPR038664">
    <property type="entry name" value="Gar1/Naf1_Cbf5-bd_sf"/>
</dbReference>
<evidence type="ECO:0000256" key="2">
    <source>
        <dbReference type="ARBA" id="ARBA00022517"/>
    </source>
</evidence>
<dbReference type="GO" id="GO:0006364">
    <property type="term" value="P:rRNA processing"/>
    <property type="evidence" value="ECO:0007669"/>
    <property type="project" value="UniProtKB-KW"/>
</dbReference>
<evidence type="ECO:0000256" key="1">
    <source>
        <dbReference type="ARBA" id="ARBA00004123"/>
    </source>
</evidence>
<reference evidence="7 8" key="1">
    <citation type="submission" date="2018-05" db="EMBL/GenBank/DDBJ databases">
        <title>Genome sequencing and assembly of the regulated plant pathogen Lachnellula willkommii and related sister species for the development of diagnostic species identification markers.</title>
        <authorList>
            <person name="Giroux E."/>
            <person name="Bilodeau G."/>
        </authorList>
    </citation>
    <scope>NUCLEOTIDE SEQUENCE [LARGE SCALE GENOMIC DNA]</scope>
    <source>
        <strain evidence="7 8">CBS 197.66</strain>
    </source>
</reference>
<dbReference type="GO" id="GO:0005634">
    <property type="term" value="C:nucleus"/>
    <property type="evidence" value="ECO:0007669"/>
    <property type="project" value="UniProtKB-SubCell"/>
</dbReference>
<sequence>MDTQNMDLDMLATNIVTEVSPSIGNGGPAGLEKNVEAEKSQGATTEDTPMIEPNATQSAAHTAKDDLTTNGKPQSAEKELTAEDIVPPATTDDTPMSELEPMDRNPSPPLTHALEALLGGLDTPSNPVEETAVPAALQTLESSTSIPDTQHVSVKPAQASDSNADPTAVLDKQPETTTPALITVDQPITDSIIAQTSGEDGEPPNSEPAAPEEESQEWEMDSSPIESSSDDSSSDDSSDESEDGDNAYKLLSPEEQARILMEGDGGSDDEGNKAKGAGAQLRTKNEIPEVVIPKPDVTITEDMTITELGAVEAIVENILLVKAKISEQHSTYVFTQALKAYKGSDASNLHDEEVGDEEMEFSDDEAEMEHKRRVKQAKRGRGGKSQQNGGSSRGGHPLQQHQTSYDASRGLDYDDADDDGPYKPLSRPVGYADSIGRSEAPEEGAYQGGPNGNTHNQNRDASRGRGRGDRGRGRGDRGRGDRGRGRGGYQDRRGGSSGHSLPPQGRPNYPQPPPNPSPGQNFTPQFQPQGRGFHLPAQNSPNAPPTGYNNAAYSPHQPQLPAWPFPPPPQYQQPFSNMPNMPNMPNIWPTMPPQAPLQSGAFINPAFFGNAQGGAPNQWNPQGQQGGRGRGGS</sequence>
<keyword evidence="5" id="KW-0539">Nucleus</keyword>
<keyword evidence="4" id="KW-0694">RNA-binding</keyword>
<feature type="compositionally biased region" description="Gly residues" evidence="6">
    <location>
        <begin position="624"/>
        <end position="633"/>
    </location>
</feature>
<evidence type="ECO:0000313" key="8">
    <source>
        <dbReference type="Proteomes" id="UP000462212"/>
    </source>
</evidence>
<feature type="region of interest" description="Disordered" evidence="6">
    <location>
        <begin position="17"/>
        <end position="282"/>
    </location>
</feature>
<feature type="compositionally biased region" description="Basic residues" evidence="6">
    <location>
        <begin position="371"/>
        <end position="382"/>
    </location>
</feature>
<organism evidence="7 8">
    <name type="scientific">Lachnellula subtilissima</name>
    <dbReference type="NCBI Taxonomy" id="602034"/>
    <lineage>
        <taxon>Eukaryota</taxon>
        <taxon>Fungi</taxon>
        <taxon>Dikarya</taxon>
        <taxon>Ascomycota</taxon>
        <taxon>Pezizomycotina</taxon>
        <taxon>Leotiomycetes</taxon>
        <taxon>Helotiales</taxon>
        <taxon>Lachnaceae</taxon>
        <taxon>Lachnellula</taxon>
    </lineage>
</organism>
<dbReference type="GO" id="GO:0005732">
    <property type="term" value="C:sno(s)RNA-containing ribonucleoprotein complex"/>
    <property type="evidence" value="ECO:0007669"/>
    <property type="project" value="InterPro"/>
</dbReference>
<gene>
    <name evidence="7" type="ORF">LSUB1_G005027</name>
</gene>
<feature type="compositionally biased region" description="Low complexity" evidence="6">
    <location>
        <begin position="613"/>
        <end position="623"/>
    </location>
</feature>
<evidence type="ECO:0000256" key="6">
    <source>
        <dbReference type="SAM" id="MobiDB-lite"/>
    </source>
</evidence>
<dbReference type="InterPro" id="IPR040309">
    <property type="entry name" value="Naf1"/>
</dbReference>
<dbReference type="PANTHER" id="PTHR31633:SF1">
    <property type="entry name" value="H_ACA RIBONUCLEOPROTEIN COMPLEX NON-CORE SUBUNIT NAF1"/>
    <property type="match status" value="1"/>
</dbReference>
<feature type="compositionally biased region" description="Acidic residues" evidence="6">
    <location>
        <begin position="353"/>
        <end position="367"/>
    </location>
</feature>
<dbReference type="Proteomes" id="UP000462212">
    <property type="component" value="Unassembled WGS sequence"/>
</dbReference>
<feature type="compositionally biased region" description="Polar residues" evidence="6">
    <location>
        <begin position="537"/>
        <end position="552"/>
    </location>
</feature>
<feature type="compositionally biased region" description="Acidic residues" evidence="6">
    <location>
        <begin position="228"/>
        <end position="245"/>
    </location>
</feature>
<feature type="compositionally biased region" description="Basic and acidic residues" evidence="6">
    <location>
        <begin position="457"/>
        <end position="494"/>
    </location>
</feature>
<feature type="region of interest" description="Disordered" evidence="6">
    <location>
        <begin position="348"/>
        <end position="633"/>
    </location>
</feature>
<feature type="compositionally biased region" description="Pro residues" evidence="6">
    <location>
        <begin position="561"/>
        <end position="571"/>
    </location>
</feature>
<evidence type="ECO:0000256" key="4">
    <source>
        <dbReference type="ARBA" id="ARBA00022884"/>
    </source>
</evidence>
<dbReference type="AlphaFoldDB" id="A0A8H8UD80"/>
<evidence type="ECO:0000256" key="5">
    <source>
        <dbReference type="ARBA" id="ARBA00023242"/>
    </source>
</evidence>
<evidence type="ECO:0000313" key="7">
    <source>
        <dbReference type="EMBL" id="TVY39878.1"/>
    </source>
</evidence>
<keyword evidence="8" id="KW-1185">Reference proteome</keyword>
<keyword evidence="3" id="KW-0698">rRNA processing</keyword>
<feature type="compositionally biased region" description="Polar residues" evidence="6">
    <location>
        <begin position="139"/>
        <end position="152"/>
    </location>
</feature>
<feature type="compositionally biased region" description="Polar residues" evidence="6">
    <location>
        <begin position="175"/>
        <end position="198"/>
    </location>
</feature>
<name>A0A8H8UD80_9HELO</name>
<comment type="subcellular location">
    <subcellularLocation>
        <location evidence="1">Nucleus</location>
    </subcellularLocation>
</comment>
<proteinExistence type="predicted"/>
<dbReference type="GO" id="GO:0003723">
    <property type="term" value="F:RNA binding"/>
    <property type="evidence" value="ECO:0007669"/>
    <property type="project" value="UniProtKB-KW"/>
</dbReference>
<dbReference type="OrthoDB" id="21550at2759"/>
<comment type="caution">
    <text evidence="7">The sequence shown here is derived from an EMBL/GenBank/DDBJ whole genome shotgun (WGS) entry which is preliminary data.</text>
</comment>
<protein>
    <submittedName>
        <fullName evidence="7">Uncharacterized protein</fullName>
    </submittedName>
</protein>
<evidence type="ECO:0000256" key="3">
    <source>
        <dbReference type="ARBA" id="ARBA00022552"/>
    </source>
</evidence>
<accession>A0A8H8UD80</accession>
<dbReference type="Gene3D" id="2.40.10.230">
    <property type="entry name" value="Probable tRNA pseudouridine synthase domain"/>
    <property type="match status" value="1"/>
</dbReference>
<dbReference type="EMBL" id="QGMJ01000206">
    <property type="protein sequence ID" value="TVY39878.1"/>
    <property type="molecule type" value="Genomic_DNA"/>
</dbReference>
<feature type="compositionally biased region" description="Low complexity" evidence="6">
    <location>
        <begin position="572"/>
        <end position="589"/>
    </location>
</feature>
<feature type="compositionally biased region" description="Acidic residues" evidence="6">
    <location>
        <begin position="210"/>
        <end position="220"/>
    </location>
</feature>
<dbReference type="GO" id="GO:0000493">
    <property type="term" value="P:box H/ACA snoRNP assembly"/>
    <property type="evidence" value="ECO:0007669"/>
    <property type="project" value="InterPro"/>
</dbReference>
<dbReference type="PANTHER" id="PTHR31633">
    <property type="entry name" value="H/ACA RIBONUCLEOPROTEIN COMPLEX NON-CORE SUBUNIT NAF1"/>
    <property type="match status" value="1"/>
</dbReference>